<evidence type="ECO:0000313" key="3">
    <source>
        <dbReference type="Proteomes" id="UP000520814"/>
    </source>
</evidence>
<name>A0A7W9W7Q3_ARMRO</name>
<dbReference type="RefSeq" id="WP_184196552.1">
    <property type="nucleotide sequence ID" value="NZ_JACHGW010000002.1"/>
</dbReference>
<accession>A0A7W9W7Q3</accession>
<dbReference type="Gene3D" id="3.20.20.370">
    <property type="entry name" value="Glycoside hydrolase/deacetylase"/>
    <property type="match status" value="1"/>
</dbReference>
<organism evidence="2 3">
    <name type="scientific">Armatimonas rosea</name>
    <dbReference type="NCBI Taxonomy" id="685828"/>
    <lineage>
        <taxon>Bacteria</taxon>
        <taxon>Bacillati</taxon>
        <taxon>Armatimonadota</taxon>
        <taxon>Armatimonadia</taxon>
        <taxon>Armatimonadales</taxon>
        <taxon>Armatimonadaceae</taxon>
        <taxon>Armatimonas</taxon>
    </lineage>
</organism>
<dbReference type="SUPFAM" id="SSF88713">
    <property type="entry name" value="Glycoside hydrolase/deacetylase"/>
    <property type="match status" value="1"/>
</dbReference>
<dbReference type="AlphaFoldDB" id="A0A7W9W7Q3"/>
<feature type="region of interest" description="Disordered" evidence="1">
    <location>
        <begin position="558"/>
        <end position="578"/>
    </location>
</feature>
<evidence type="ECO:0000256" key="1">
    <source>
        <dbReference type="SAM" id="MobiDB-lite"/>
    </source>
</evidence>
<dbReference type="InterPro" id="IPR011330">
    <property type="entry name" value="Glyco_hydro/deAcase_b/a-brl"/>
</dbReference>
<reference evidence="2 3" key="1">
    <citation type="submission" date="2020-08" db="EMBL/GenBank/DDBJ databases">
        <title>Genomic Encyclopedia of Type Strains, Phase IV (KMG-IV): sequencing the most valuable type-strain genomes for metagenomic binning, comparative biology and taxonomic classification.</title>
        <authorList>
            <person name="Goeker M."/>
        </authorList>
    </citation>
    <scope>NUCLEOTIDE SEQUENCE [LARGE SCALE GENOMIC DNA]</scope>
    <source>
        <strain evidence="2 3">DSM 23562</strain>
    </source>
</reference>
<protein>
    <submittedName>
        <fullName evidence="2">Peptidoglycan/xylan/chitin deacetylase (PgdA/CDA1 family)</fullName>
    </submittedName>
</protein>
<keyword evidence="3" id="KW-1185">Reference proteome</keyword>
<sequence>MPTPALPIPLGVCVLPAPHPNAARAVRYPEYVHEILGHVGLCYAAIPYTELESRLPELRILVTVGEGKLPEAVRAWVEDGGAWLSLAGLCGLGDLLGAEPLPATYSLWASGLRSLGEGYLENLSENLSPLPPGYPLGAGEGLGERLGGGLHFFGGLAVSPTDATVLATCTDSHGRPSELPGVLARGKCRLIAPDLVGSVVHIQQGRAITRDGIPSSDGTGPTHDGVLKSDDGQVLDWHFDRQPVPGVPGLSGFLTPVADAWVELLLQNIFALASLQEVALSLLWYHPCGAIAQGHLSHDTDGNNPLDAEALLAALEEADAPGTWCVILPGYDDALLQKIKDADQEHELATHYDALDHPWSEEEFRSQHERLVALFGAVPVTNKNHYLRWQGDTEFYGWLERVGIQLDQSKGTSKTGEVGFNFGTCHLYRPVAPDGTVLPVWELPTPTQDLCIFAPPEAATPLLDAAERFYGIAHFLFHPAHMRKPGVADALKAVVAEGKRRGMVWRTGRELVQWERARRKAVWVSATELELPEPLPGATVLTLDPSGDVERWGFKFRLSTSPPAPSPGRSFLAGKGES</sequence>
<dbReference type="Proteomes" id="UP000520814">
    <property type="component" value="Unassembled WGS sequence"/>
</dbReference>
<evidence type="ECO:0000313" key="2">
    <source>
        <dbReference type="EMBL" id="MBB6050852.1"/>
    </source>
</evidence>
<gene>
    <name evidence="2" type="ORF">HNQ39_002643</name>
</gene>
<dbReference type="GO" id="GO:0005975">
    <property type="term" value="P:carbohydrate metabolic process"/>
    <property type="evidence" value="ECO:0007669"/>
    <property type="project" value="InterPro"/>
</dbReference>
<comment type="caution">
    <text evidence="2">The sequence shown here is derived from an EMBL/GenBank/DDBJ whole genome shotgun (WGS) entry which is preliminary data.</text>
</comment>
<proteinExistence type="predicted"/>
<dbReference type="EMBL" id="JACHGW010000002">
    <property type="protein sequence ID" value="MBB6050852.1"/>
    <property type="molecule type" value="Genomic_DNA"/>
</dbReference>